<dbReference type="InterPro" id="IPR003593">
    <property type="entry name" value="AAA+_ATPase"/>
</dbReference>
<dbReference type="InterPro" id="IPR025669">
    <property type="entry name" value="AAA_dom"/>
</dbReference>
<keyword evidence="7" id="KW-0547">Nucleotide-binding</keyword>
<keyword evidence="9" id="KW-0067">ATP-binding</keyword>
<evidence type="ECO:0000256" key="4">
    <source>
        <dbReference type="ARBA" id="ARBA00022519"/>
    </source>
</evidence>
<sequence>MNPSSAPFESRNNNSEHPPAGFANYLDALYDNRKLIAITTAVALALGIGYAVFSQPVYRADILVQVEENANTTSKSVLGDVSAMFDVKTATSGEAQVIGSRMVVGRAVDKLNLDIEATPRYFPLFGRWLGRHSDHLSTPGPHGYVWGNESIDVSKFDVPEELYDRPFVLRMGEGSSYELQYGKLKLDGTIGQPLSATTNYGPITLLVDRISALPGASFELRRQSALTTTEKLRHDLSIAEKGKESDILGVSLEGSDPKRISAILETIAGEYVSQNVKRKSEEAERSIRFLEMQLPELRQQLSDSETRFNQFRAKHGTVDLGEEATNLLQLSVQAQTRQAELEQKRNELLSRFTDQHPAVQSVNAQLHAAQQEAQQIANRTQMLPPLEQNVLRMQRDVQVGTELDTTLRNTLEQLKLIKAGKAGNVRVVDGAVAPDTPVRPKPLLIITAALMLGLFVGVVIALVRQRLFDAIDDPYEVELRTGLPVFASVPFSRQEEKFAQSRRHPQAQSLVLAGEAVIDPAIESLRGFRTALEFTMTKARNRIVLITGPTPGIGKSFVALNLAAVIGATGKRVLLIDADMRRGFLHRHLGGDRGPGLSDLIQGTLRADELIRATRFSGVDFIASGRPVASPSDVLSNTRLDALVRQVANNYDVVLLDGPPVLLASDAMRLACVAGTTFFVARQGVTGVGELRESIRQMQKVGLPVRGVIMNGLRMRPGRYSYGYGRYRYASYIYKPYER</sequence>
<keyword evidence="3" id="KW-1003">Cell membrane</keyword>
<evidence type="ECO:0000259" key="16">
    <source>
        <dbReference type="SMART" id="SM00382"/>
    </source>
</evidence>
<dbReference type="Pfam" id="PF13807">
    <property type="entry name" value="GNVR"/>
    <property type="match status" value="1"/>
</dbReference>
<dbReference type="SUPFAM" id="SSF52540">
    <property type="entry name" value="P-loop containing nucleoside triphosphate hydrolases"/>
    <property type="match status" value="1"/>
</dbReference>
<dbReference type="InterPro" id="IPR005700">
    <property type="entry name" value="EPS_ExoP-like"/>
</dbReference>
<feature type="domain" description="AAA+ ATPase" evidence="16">
    <location>
        <begin position="540"/>
        <end position="705"/>
    </location>
</feature>
<keyword evidence="11 15" id="KW-0472">Membrane</keyword>
<comment type="similarity">
    <text evidence="2">Belongs to the etk/wzc family.</text>
</comment>
<dbReference type="EMBL" id="JABBFZ010000003">
    <property type="protein sequence ID" value="NML30776.1"/>
    <property type="molecule type" value="Genomic_DNA"/>
</dbReference>
<dbReference type="Pfam" id="PF13614">
    <property type="entry name" value="AAA_31"/>
    <property type="match status" value="1"/>
</dbReference>
<dbReference type="InterPro" id="IPR032807">
    <property type="entry name" value="GNVR"/>
</dbReference>
<evidence type="ECO:0000256" key="15">
    <source>
        <dbReference type="SAM" id="Phobius"/>
    </source>
</evidence>
<dbReference type="GO" id="GO:0005886">
    <property type="term" value="C:plasma membrane"/>
    <property type="evidence" value="ECO:0007669"/>
    <property type="project" value="UniProtKB-SubCell"/>
</dbReference>
<comment type="catalytic activity">
    <reaction evidence="13">
        <text>L-tyrosyl-[protein] + ATP = O-phospho-L-tyrosyl-[protein] + ADP + H(+)</text>
        <dbReference type="Rhea" id="RHEA:10596"/>
        <dbReference type="Rhea" id="RHEA-COMP:10136"/>
        <dbReference type="Rhea" id="RHEA-COMP:20101"/>
        <dbReference type="ChEBI" id="CHEBI:15378"/>
        <dbReference type="ChEBI" id="CHEBI:30616"/>
        <dbReference type="ChEBI" id="CHEBI:46858"/>
        <dbReference type="ChEBI" id="CHEBI:61978"/>
        <dbReference type="ChEBI" id="CHEBI:456216"/>
    </reaction>
</comment>
<dbReference type="PANTHER" id="PTHR32309:SF32">
    <property type="entry name" value="TYROSINE-PROTEIN KINASE ETK-RELATED"/>
    <property type="match status" value="1"/>
</dbReference>
<dbReference type="GO" id="GO:0004713">
    <property type="term" value="F:protein tyrosine kinase activity"/>
    <property type="evidence" value="ECO:0007669"/>
    <property type="project" value="TreeGrafter"/>
</dbReference>
<evidence type="ECO:0000256" key="11">
    <source>
        <dbReference type="ARBA" id="ARBA00023136"/>
    </source>
</evidence>
<evidence type="ECO:0000256" key="5">
    <source>
        <dbReference type="ARBA" id="ARBA00022679"/>
    </source>
</evidence>
<keyword evidence="10 15" id="KW-1133">Transmembrane helix</keyword>
<dbReference type="CDD" id="cd05387">
    <property type="entry name" value="BY-kinase"/>
    <property type="match status" value="1"/>
</dbReference>
<dbReference type="InterPro" id="IPR003856">
    <property type="entry name" value="LPS_length_determ_N"/>
</dbReference>
<dbReference type="InterPro" id="IPR027417">
    <property type="entry name" value="P-loop_NTPase"/>
</dbReference>
<evidence type="ECO:0000256" key="8">
    <source>
        <dbReference type="ARBA" id="ARBA00022777"/>
    </source>
</evidence>
<feature type="coiled-coil region" evidence="14">
    <location>
        <begin position="273"/>
        <end position="379"/>
    </location>
</feature>
<organism evidence="17 18">
    <name type="scientific">Paraburkholderia antibiotica</name>
    <dbReference type="NCBI Taxonomy" id="2728839"/>
    <lineage>
        <taxon>Bacteria</taxon>
        <taxon>Pseudomonadati</taxon>
        <taxon>Pseudomonadota</taxon>
        <taxon>Betaproteobacteria</taxon>
        <taxon>Burkholderiales</taxon>
        <taxon>Burkholderiaceae</taxon>
        <taxon>Paraburkholderia</taxon>
    </lineage>
</organism>
<feature type="transmembrane region" description="Helical" evidence="15">
    <location>
        <begin position="443"/>
        <end position="463"/>
    </location>
</feature>
<gene>
    <name evidence="17" type="ORF">HHL14_08010</name>
</gene>
<accession>A0A7X9X3L1</accession>
<evidence type="ECO:0000256" key="12">
    <source>
        <dbReference type="ARBA" id="ARBA00023137"/>
    </source>
</evidence>
<keyword evidence="18" id="KW-1185">Reference proteome</keyword>
<evidence type="ECO:0000256" key="3">
    <source>
        <dbReference type="ARBA" id="ARBA00022475"/>
    </source>
</evidence>
<keyword evidence="5" id="KW-0808">Transferase</keyword>
<evidence type="ECO:0000256" key="13">
    <source>
        <dbReference type="ARBA" id="ARBA00053015"/>
    </source>
</evidence>
<protein>
    <submittedName>
        <fullName evidence="17">AAA family ATPase</fullName>
    </submittedName>
</protein>
<dbReference type="NCBIfam" id="TIGR01005">
    <property type="entry name" value="eps_transp_fam"/>
    <property type="match status" value="1"/>
</dbReference>
<comment type="subcellular location">
    <subcellularLocation>
        <location evidence="1">Cell inner membrane</location>
        <topology evidence="1">Multi-pass membrane protein</topology>
    </subcellularLocation>
</comment>
<evidence type="ECO:0000256" key="1">
    <source>
        <dbReference type="ARBA" id="ARBA00004429"/>
    </source>
</evidence>
<dbReference type="RefSeq" id="WP_169497054.1">
    <property type="nucleotide sequence ID" value="NZ_JABBFZ010000003.1"/>
</dbReference>
<name>A0A7X9X3L1_9BURK</name>
<keyword evidence="14" id="KW-0175">Coiled coil</keyword>
<dbReference type="Proteomes" id="UP000583127">
    <property type="component" value="Unassembled WGS sequence"/>
</dbReference>
<evidence type="ECO:0000256" key="9">
    <source>
        <dbReference type="ARBA" id="ARBA00022840"/>
    </source>
</evidence>
<dbReference type="InterPro" id="IPR005702">
    <property type="entry name" value="Wzc-like_C"/>
</dbReference>
<dbReference type="Gene3D" id="3.40.50.300">
    <property type="entry name" value="P-loop containing nucleotide triphosphate hydrolases"/>
    <property type="match status" value="1"/>
</dbReference>
<evidence type="ECO:0000256" key="10">
    <source>
        <dbReference type="ARBA" id="ARBA00022989"/>
    </source>
</evidence>
<proteinExistence type="inferred from homology"/>
<evidence type="ECO:0000256" key="6">
    <source>
        <dbReference type="ARBA" id="ARBA00022692"/>
    </source>
</evidence>
<dbReference type="SMART" id="SM00382">
    <property type="entry name" value="AAA"/>
    <property type="match status" value="1"/>
</dbReference>
<evidence type="ECO:0000313" key="18">
    <source>
        <dbReference type="Proteomes" id="UP000583127"/>
    </source>
</evidence>
<dbReference type="InterPro" id="IPR050445">
    <property type="entry name" value="Bact_polysacc_biosynth/exp"/>
</dbReference>
<feature type="transmembrane region" description="Helical" evidence="15">
    <location>
        <begin position="35"/>
        <end position="53"/>
    </location>
</feature>
<reference evidence="17 18" key="1">
    <citation type="submission" date="2020-04" db="EMBL/GenBank/DDBJ databases">
        <title>Paraburkholderia sp. G-4-1-8 isolated from soil.</title>
        <authorList>
            <person name="Dahal R.H."/>
        </authorList>
    </citation>
    <scope>NUCLEOTIDE SEQUENCE [LARGE SCALE GENOMIC DNA]</scope>
    <source>
        <strain evidence="17 18">G-4-1-8</strain>
    </source>
</reference>
<keyword evidence="12" id="KW-0829">Tyrosine-protein kinase</keyword>
<evidence type="ECO:0000256" key="14">
    <source>
        <dbReference type="SAM" id="Coils"/>
    </source>
</evidence>
<dbReference type="Pfam" id="PF02706">
    <property type="entry name" value="Wzz"/>
    <property type="match status" value="1"/>
</dbReference>
<dbReference type="PANTHER" id="PTHR32309">
    <property type="entry name" value="TYROSINE-PROTEIN KINASE"/>
    <property type="match status" value="1"/>
</dbReference>
<keyword evidence="8" id="KW-0418">Kinase</keyword>
<keyword evidence="4" id="KW-0997">Cell inner membrane</keyword>
<dbReference type="Pfam" id="PF23607">
    <property type="entry name" value="WZC_N"/>
    <property type="match status" value="1"/>
</dbReference>
<evidence type="ECO:0000256" key="2">
    <source>
        <dbReference type="ARBA" id="ARBA00008883"/>
    </source>
</evidence>
<comment type="caution">
    <text evidence="17">The sequence shown here is derived from an EMBL/GenBank/DDBJ whole genome shotgun (WGS) entry which is preliminary data.</text>
</comment>
<dbReference type="AlphaFoldDB" id="A0A7X9X3L1"/>
<evidence type="ECO:0000313" key="17">
    <source>
        <dbReference type="EMBL" id="NML30776.1"/>
    </source>
</evidence>
<keyword evidence="6 15" id="KW-0812">Transmembrane</keyword>
<evidence type="ECO:0000256" key="7">
    <source>
        <dbReference type="ARBA" id="ARBA00022741"/>
    </source>
</evidence>